<keyword evidence="3" id="KW-1185">Reference proteome</keyword>
<dbReference type="PANTHER" id="PTHR31964">
    <property type="entry name" value="ADENINE NUCLEOTIDE ALPHA HYDROLASES-LIKE SUPERFAMILY PROTEIN"/>
    <property type="match status" value="1"/>
</dbReference>
<proteinExistence type="predicted"/>
<accession>A0ABV2Q2E1</accession>
<dbReference type="PANTHER" id="PTHR31964:SF113">
    <property type="entry name" value="USPA DOMAIN-CONTAINING PROTEIN"/>
    <property type="match status" value="1"/>
</dbReference>
<dbReference type="SUPFAM" id="SSF52402">
    <property type="entry name" value="Adenine nucleotide alpha hydrolases-like"/>
    <property type="match status" value="1"/>
</dbReference>
<dbReference type="CDD" id="cd23659">
    <property type="entry name" value="USP_At3g01520-like"/>
    <property type="match status" value="1"/>
</dbReference>
<comment type="caution">
    <text evidence="2">The sequence shown here is derived from an EMBL/GenBank/DDBJ whole genome shotgun (WGS) entry which is preliminary data.</text>
</comment>
<name>A0ABV2Q2E1_9BURK</name>
<organism evidence="2 3">
    <name type="scientific">Ottowia thiooxydans</name>
    <dbReference type="NCBI Taxonomy" id="219182"/>
    <lineage>
        <taxon>Bacteria</taxon>
        <taxon>Pseudomonadati</taxon>
        <taxon>Pseudomonadota</taxon>
        <taxon>Betaproteobacteria</taxon>
        <taxon>Burkholderiales</taxon>
        <taxon>Comamonadaceae</taxon>
        <taxon>Ottowia</taxon>
    </lineage>
</organism>
<dbReference type="Pfam" id="PF00582">
    <property type="entry name" value="Usp"/>
    <property type="match status" value="1"/>
</dbReference>
<feature type="domain" description="UspA" evidence="1">
    <location>
        <begin position="2"/>
        <end position="141"/>
    </location>
</feature>
<reference evidence="2 3" key="1">
    <citation type="submission" date="2024-06" db="EMBL/GenBank/DDBJ databases">
        <title>Sorghum-associated microbial communities from plants grown in Nebraska, USA.</title>
        <authorList>
            <person name="Schachtman D."/>
        </authorList>
    </citation>
    <scope>NUCLEOTIDE SEQUENCE [LARGE SCALE GENOMIC DNA]</scope>
    <source>
        <strain evidence="2 3">2709</strain>
    </source>
</reference>
<dbReference type="Gene3D" id="3.40.50.12370">
    <property type="match status" value="1"/>
</dbReference>
<evidence type="ECO:0000313" key="3">
    <source>
        <dbReference type="Proteomes" id="UP001549320"/>
    </source>
</evidence>
<gene>
    <name evidence="2" type="ORF">ABIE13_000295</name>
</gene>
<protein>
    <submittedName>
        <fullName evidence="2">Nucleotide-binding universal stress UspA family protein</fullName>
    </submittedName>
</protein>
<dbReference type="Proteomes" id="UP001549320">
    <property type="component" value="Unassembled WGS sequence"/>
</dbReference>
<dbReference type="EMBL" id="JBEPSH010000001">
    <property type="protein sequence ID" value="MET4575198.1"/>
    <property type="molecule type" value="Genomic_DNA"/>
</dbReference>
<sequence length="152" mass="16342">MKILLPVDGTELSLHETRFALRLLQDGLRASFVLANVQEPASFYEIVTADHPQLIENAALEVGEDLIAPSALLLESAGVPYETAVISGDPAQAMLELIEIHQCDMVIMGSRALGLIRRALEGGSTSERLVQDSPVPVLLVKPPPPVEAVEPE</sequence>
<dbReference type="InterPro" id="IPR006016">
    <property type="entry name" value="UspA"/>
</dbReference>
<dbReference type="RefSeq" id="WP_354440499.1">
    <property type="nucleotide sequence ID" value="NZ_JBEPSH010000001.1"/>
</dbReference>
<evidence type="ECO:0000259" key="1">
    <source>
        <dbReference type="Pfam" id="PF00582"/>
    </source>
</evidence>
<evidence type="ECO:0000313" key="2">
    <source>
        <dbReference type="EMBL" id="MET4575198.1"/>
    </source>
</evidence>